<dbReference type="GO" id="GO:0046982">
    <property type="term" value="F:protein heterodimerization activity"/>
    <property type="evidence" value="ECO:0007669"/>
    <property type="project" value="InterPro"/>
</dbReference>
<evidence type="ECO:0000313" key="7">
    <source>
        <dbReference type="Proteomes" id="UP000322225"/>
    </source>
</evidence>
<sequence>MSDPSQLPPLLAHTSLPNLAPVGKTDSVSVGLDGEAEAGPSSRPFTDAQVEEFREQDRWLPIANVARIMKSSLPSSAKVSKEAKECVQECVSEFISFITSEAAEKCLNEKRKTLNGEDILTSMRALGFDNYEGVLRVYLAKYRDAHHSLPKRHAAHDDDLDDEDSQPPQQPTDGRKKRGRGRASAGGTGANTTNGSNGNGQSNGNGNGENKAKRKKGDTT</sequence>
<organism evidence="6 7">
    <name type="scientific">Kwoniella shandongensis</name>
    <dbReference type="NCBI Taxonomy" id="1734106"/>
    <lineage>
        <taxon>Eukaryota</taxon>
        <taxon>Fungi</taxon>
        <taxon>Dikarya</taxon>
        <taxon>Basidiomycota</taxon>
        <taxon>Agaricomycotina</taxon>
        <taxon>Tremellomycetes</taxon>
        <taxon>Tremellales</taxon>
        <taxon>Cryptococcaceae</taxon>
        <taxon>Kwoniella</taxon>
    </lineage>
</organism>
<feature type="region of interest" description="Disordered" evidence="5">
    <location>
        <begin position="1"/>
        <end position="45"/>
    </location>
</feature>
<dbReference type="SUPFAM" id="SSF47113">
    <property type="entry name" value="Histone-fold"/>
    <property type="match status" value="1"/>
</dbReference>
<dbReference type="PANTHER" id="PTHR11064">
    <property type="entry name" value="CCAAT-BINDING TRANSCRIPTION FACTOR-RELATED"/>
    <property type="match status" value="1"/>
</dbReference>
<dbReference type="Pfam" id="PF00808">
    <property type="entry name" value="CBFD_NFYB_HMF"/>
    <property type="match status" value="1"/>
</dbReference>
<evidence type="ECO:0000256" key="5">
    <source>
        <dbReference type="SAM" id="MobiDB-lite"/>
    </source>
</evidence>
<evidence type="ECO:0000256" key="4">
    <source>
        <dbReference type="ARBA" id="ARBA00023163"/>
    </source>
</evidence>
<evidence type="ECO:0000256" key="1">
    <source>
        <dbReference type="ARBA" id="ARBA00009053"/>
    </source>
</evidence>
<dbReference type="InterPro" id="IPR003958">
    <property type="entry name" value="CBFA_NFYB_domain"/>
</dbReference>
<dbReference type="InterPro" id="IPR027113">
    <property type="entry name" value="Transc_fact_NFYB/HAP3"/>
</dbReference>
<dbReference type="InterPro" id="IPR009072">
    <property type="entry name" value="Histone-fold"/>
</dbReference>
<accession>A0A5M6BYP2</accession>
<dbReference type="FunFam" id="1.10.20.10:FF:000099">
    <property type="entry name" value="nuclear transcription factor Y subunit beta"/>
    <property type="match status" value="1"/>
</dbReference>
<keyword evidence="7" id="KW-1185">Reference proteome</keyword>
<comment type="similarity">
    <text evidence="1">Belongs to the NFYB/HAP3 subunit family.</text>
</comment>
<dbReference type="OrthoDB" id="386949at2759"/>
<dbReference type="AlphaFoldDB" id="A0A5M6BYP2"/>
<feature type="compositionally biased region" description="Gly residues" evidence="5">
    <location>
        <begin position="197"/>
        <end position="207"/>
    </location>
</feature>
<dbReference type="PANTHER" id="PTHR11064:SF9">
    <property type="entry name" value="NUCLEAR TRANSCRIPTION FACTOR Y SUBUNIT BETA"/>
    <property type="match status" value="1"/>
</dbReference>
<dbReference type="EMBL" id="CP144056">
    <property type="protein sequence ID" value="WWD19093.1"/>
    <property type="molecule type" value="Genomic_DNA"/>
</dbReference>
<keyword evidence="4" id="KW-0804">Transcription</keyword>
<dbReference type="Gene3D" id="1.10.20.10">
    <property type="entry name" value="Histone, subunit A"/>
    <property type="match status" value="1"/>
</dbReference>
<evidence type="ECO:0000256" key="3">
    <source>
        <dbReference type="ARBA" id="ARBA00023125"/>
    </source>
</evidence>
<evidence type="ECO:0000256" key="2">
    <source>
        <dbReference type="ARBA" id="ARBA00023015"/>
    </source>
</evidence>
<gene>
    <name evidence="6" type="ORF">CI109_103551</name>
</gene>
<name>A0A5M6BYP2_9TREE</name>
<dbReference type="CDD" id="cd22907">
    <property type="entry name" value="HFD_NFYB"/>
    <property type="match status" value="1"/>
</dbReference>
<evidence type="ECO:0000313" key="6">
    <source>
        <dbReference type="EMBL" id="WWD19093.1"/>
    </source>
</evidence>
<reference evidence="6" key="1">
    <citation type="submission" date="2017-08" db="EMBL/GenBank/DDBJ databases">
        <authorList>
            <person name="Cuomo C."/>
            <person name="Billmyre B."/>
            <person name="Heitman J."/>
        </authorList>
    </citation>
    <scope>NUCLEOTIDE SEQUENCE</scope>
    <source>
        <strain evidence="6">CBS 12478</strain>
    </source>
</reference>
<keyword evidence="3" id="KW-0238">DNA-binding</keyword>
<dbReference type="GO" id="GO:0016602">
    <property type="term" value="C:CCAAT-binding factor complex"/>
    <property type="evidence" value="ECO:0007669"/>
    <property type="project" value="InterPro"/>
</dbReference>
<dbReference type="PRINTS" id="PR00615">
    <property type="entry name" value="CCAATSUBUNTA"/>
</dbReference>
<dbReference type="GeneID" id="43589844"/>
<dbReference type="KEGG" id="ksn:43589844"/>
<dbReference type="GO" id="GO:0001228">
    <property type="term" value="F:DNA-binding transcription activator activity, RNA polymerase II-specific"/>
    <property type="evidence" value="ECO:0007669"/>
    <property type="project" value="InterPro"/>
</dbReference>
<feature type="region of interest" description="Disordered" evidence="5">
    <location>
        <begin position="151"/>
        <end position="220"/>
    </location>
</feature>
<proteinExistence type="inferred from homology"/>
<dbReference type="Proteomes" id="UP000322225">
    <property type="component" value="Chromosome 6"/>
</dbReference>
<protein>
    <submittedName>
        <fullName evidence="6">Uncharacterized protein</fullName>
    </submittedName>
</protein>
<keyword evidence="2" id="KW-0805">Transcription regulation</keyword>
<dbReference type="GO" id="GO:0000978">
    <property type="term" value="F:RNA polymerase II cis-regulatory region sequence-specific DNA binding"/>
    <property type="evidence" value="ECO:0007669"/>
    <property type="project" value="TreeGrafter"/>
</dbReference>
<dbReference type="RefSeq" id="XP_031859940.1">
    <property type="nucleotide sequence ID" value="XM_032005693.1"/>
</dbReference>
<reference evidence="6" key="2">
    <citation type="submission" date="2024-01" db="EMBL/GenBank/DDBJ databases">
        <title>Comparative genomics of Cryptococcus and Kwoniella reveals pathogenesis evolution and contrasting modes of karyotype evolution via chromosome fusion or intercentromeric recombination.</title>
        <authorList>
            <person name="Coelho M.A."/>
            <person name="David-Palma M."/>
            <person name="Shea T."/>
            <person name="Bowers K."/>
            <person name="McGinley-Smith S."/>
            <person name="Mohammad A.W."/>
            <person name="Gnirke A."/>
            <person name="Yurkov A.M."/>
            <person name="Nowrousian M."/>
            <person name="Sun S."/>
            <person name="Cuomo C.A."/>
            <person name="Heitman J."/>
        </authorList>
    </citation>
    <scope>NUCLEOTIDE SEQUENCE</scope>
    <source>
        <strain evidence="6">CBS 12478</strain>
    </source>
</reference>